<protein>
    <submittedName>
        <fullName evidence="1">D-aminoacyl-tRNA deacylase</fullName>
    </submittedName>
</protein>
<dbReference type="STRING" id="1642646.ING2E5A_2509"/>
<reference evidence="1 2" key="1">
    <citation type="submission" date="2016-08" db="EMBL/GenBank/DDBJ databases">
        <authorList>
            <person name="Seilhamer J.J."/>
        </authorList>
    </citation>
    <scope>NUCLEOTIDE SEQUENCE [LARGE SCALE GENOMIC DNA]</scope>
    <source>
        <strain evidence="1">ING2-E5A</strain>
    </source>
</reference>
<dbReference type="PANTHER" id="PTHR46124:SF2">
    <property type="entry name" value="D-AMINOACYL-TRNA DEACYLASE"/>
    <property type="match status" value="1"/>
</dbReference>
<dbReference type="Pfam" id="PF01026">
    <property type="entry name" value="TatD_DNase"/>
    <property type="match status" value="1"/>
</dbReference>
<dbReference type="InterPro" id="IPR032466">
    <property type="entry name" value="Metal_Hydrolase"/>
</dbReference>
<gene>
    <name evidence="1" type="primary">dtd3</name>
    <name evidence="1" type="ORF">ING2E5A_2509</name>
</gene>
<dbReference type="EMBL" id="LT608328">
    <property type="protein sequence ID" value="SCM59306.1"/>
    <property type="molecule type" value="Genomic_DNA"/>
</dbReference>
<keyword evidence="2" id="KW-1185">Reference proteome</keyword>
<dbReference type="AlphaFoldDB" id="A0A1G4G9S5"/>
<dbReference type="InterPro" id="IPR001130">
    <property type="entry name" value="TatD-like"/>
</dbReference>
<dbReference type="Proteomes" id="UP000178485">
    <property type="component" value="Chromosome i"/>
</dbReference>
<proteinExistence type="predicted"/>
<dbReference type="SUPFAM" id="SSF51556">
    <property type="entry name" value="Metallo-dependent hydrolases"/>
    <property type="match status" value="1"/>
</dbReference>
<dbReference type="Gene3D" id="3.20.20.140">
    <property type="entry name" value="Metal-dependent hydrolases"/>
    <property type="match status" value="1"/>
</dbReference>
<organism evidence="1 2">
    <name type="scientific">Petrimonas mucosa</name>
    <dbReference type="NCBI Taxonomy" id="1642646"/>
    <lineage>
        <taxon>Bacteria</taxon>
        <taxon>Pseudomonadati</taxon>
        <taxon>Bacteroidota</taxon>
        <taxon>Bacteroidia</taxon>
        <taxon>Bacteroidales</taxon>
        <taxon>Dysgonomonadaceae</taxon>
        <taxon>Petrimonas</taxon>
    </lineage>
</organism>
<dbReference type="RefSeq" id="WP_071137616.1">
    <property type="nucleotide sequence ID" value="NZ_DUQN01000011.1"/>
</dbReference>
<sequence length="234" mass="27044">MELYDVHTHQILLEDTDDPYHSCILDVYPLEFEVAKETNDRHAFSCGIHPWYSEESENQMTYLKEIVGDPRIVAIGETGLDKLKGPSFDVQIPVFKEHILLSEKLGKPLIIHCVKAWEELMRVREETSPVQPWILHGYRGKPELTRQLVRKGFFFSVGDDINVESMELIPIENLFCETDEDVMDIRDVYAQAAQAVNMEIEEFAAKIAQNIHRIFPTLKAPKPFDPEEDEEVDD</sequence>
<evidence type="ECO:0000313" key="1">
    <source>
        <dbReference type="EMBL" id="SCM59306.1"/>
    </source>
</evidence>
<dbReference type="KEGG" id="pmuc:ING2E5A_2509"/>
<dbReference type="GO" id="GO:0016788">
    <property type="term" value="F:hydrolase activity, acting on ester bonds"/>
    <property type="evidence" value="ECO:0007669"/>
    <property type="project" value="InterPro"/>
</dbReference>
<accession>A0A1G4G9S5</accession>
<evidence type="ECO:0000313" key="2">
    <source>
        <dbReference type="Proteomes" id="UP000178485"/>
    </source>
</evidence>
<name>A0A1G4G9S5_9BACT</name>
<dbReference type="PANTHER" id="PTHR46124">
    <property type="entry name" value="D-AMINOACYL-TRNA DEACYLASE"/>
    <property type="match status" value="1"/>
</dbReference>